<name>Q2G412_NOVAD</name>
<feature type="region of interest" description="Disordered" evidence="1">
    <location>
        <begin position="1"/>
        <end position="20"/>
    </location>
</feature>
<dbReference type="HOGENOM" id="CLU_1813827_0_0_5"/>
<keyword evidence="3" id="KW-1185">Reference proteome</keyword>
<evidence type="ECO:0000313" key="2">
    <source>
        <dbReference type="EMBL" id="ABD27411.1"/>
    </source>
</evidence>
<feature type="region of interest" description="Disordered" evidence="1">
    <location>
        <begin position="27"/>
        <end position="53"/>
    </location>
</feature>
<sequence length="142" mass="14530">MPRSVHPEQPANESGISPAITASLPQADLGHLAHSSMTQAPDAPEGGHTPGPWLRIDKAEYAEIQAAFRPSSQAVALVAKPADADLIAAAPELLAELQFAVKLLAPLMGETAQVQSMRAAIARATGAALPPPPPPKAPGESA</sequence>
<evidence type="ECO:0000313" key="3">
    <source>
        <dbReference type="Proteomes" id="UP000009134"/>
    </source>
</evidence>
<proteinExistence type="predicted"/>
<gene>
    <name evidence="2" type="ordered locus">Saro_2976</name>
</gene>
<reference evidence="3" key="1">
    <citation type="submission" date="2006-01" db="EMBL/GenBank/DDBJ databases">
        <title>Complete sequence of Novosphingobium aromaticivorans DSM 12444.</title>
        <authorList>
            <consortium name="US DOE Joint Genome Institute"/>
            <person name="Copeland A."/>
            <person name="Lucas S."/>
            <person name="Lapidus A."/>
            <person name="Barry K."/>
            <person name="Detter J.C."/>
            <person name="Glavina T."/>
            <person name="Hammon N."/>
            <person name="Israni S."/>
            <person name="Pitluck S."/>
            <person name="Chain P."/>
            <person name="Malfatti S."/>
            <person name="Shin M."/>
            <person name="Vergez L."/>
            <person name="Schmutz J."/>
            <person name="Larimer F."/>
            <person name="Land M."/>
            <person name="Kyrpides N."/>
            <person name="Ivanova N."/>
            <person name="Fredrickson J."/>
            <person name="Balkwill D."/>
            <person name="Romine M.F."/>
            <person name="Richardson P."/>
        </authorList>
    </citation>
    <scope>NUCLEOTIDE SEQUENCE [LARGE SCALE GENOMIC DNA]</scope>
    <source>
        <strain evidence="3">ATCC 700278 / DSM 12444 / CCUG 56034 / CIP 105152 / NBRC 16084 / F199</strain>
    </source>
</reference>
<dbReference type="KEGG" id="nar:Saro_2976"/>
<accession>Q2G412</accession>
<organism evidence="2 3">
    <name type="scientific">Novosphingobium aromaticivorans (strain ATCC 700278 / DSM 12444 / CCUG 56034 / CIP 105152 / NBRC 16084 / F199)</name>
    <dbReference type="NCBI Taxonomy" id="279238"/>
    <lineage>
        <taxon>Bacteria</taxon>
        <taxon>Pseudomonadati</taxon>
        <taxon>Pseudomonadota</taxon>
        <taxon>Alphaproteobacteria</taxon>
        <taxon>Sphingomonadales</taxon>
        <taxon>Sphingomonadaceae</taxon>
        <taxon>Novosphingobium</taxon>
    </lineage>
</organism>
<dbReference type="EMBL" id="CP000248">
    <property type="protein sequence ID" value="ABD27411.1"/>
    <property type="molecule type" value="Genomic_DNA"/>
</dbReference>
<dbReference type="Proteomes" id="UP000009134">
    <property type="component" value="Chromosome"/>
</dbReference>
<dbReference type="AlphaFoldDB" id="Q2G412"/>
<evidence type="ECO:0000256" key="1">
    <source>
        <dbReference type="SAM" id="MobiDB-lite"/>
    </source>
</evidence>
<protein>
    <submittedName>
        <fullName evidence="2">Uncharacterized protein</fullName>
    </submittedName>
</protein>